<organism evidence="2 3">
    <name type="scientific">Desulfofarcimen acetoxidans (strain ATCC 49208 / DSM 771 / KCTC 5769 / VKM B-1644 / 5575)</name>
    <name type="common">Desulfotomaculum acetoxidans</name>
    <dbReference type="NCBI Taxonomy" id="485916"/>
    <lineage>
        <taxon>Bacteria</taxon>
        <taxon>Bacillati</taxon>
        <taxon>Bacillota</taxon>
        <taxon>Clostridia</taxon>
        <taxon>Eubacteriales</taxon>
        <taxon>Peptococcaceae</taxon>
        <taxon>Desulfofarcimen</taxon>
    </lineage>
</organism>
<evidence type="ECO:0000313" key="3">
    <source>
        <dbReference type="Proteomes" id="UP000002217"/>
    </source>
</evidence>
<dbReference type="SUPFAM" id="SSF54106">
    <property type="entry name" value="LysM domain"/>
    <property type="match status" value="1"/>
</dbReference>
<dbReference type="Pfam" id="PF01476">
    <property type="entry name" value="LysM"/>
    <property type="match status" value="1"/>
</dbReference>
<gene>
    <name evidence="2" type="ordered locus">Dtox_1881</name>
</gene>
<dbReference type="STRING" id="485916.Dtox_1881"/>
<sequence>MLRNITGLFVAGLILTFLWVANPAEAYTWNSITNTRFIYYNYNYGYFEQMPPLTATKSAYSGNAASYTVKWGDSLWLISQKLGVSINSLRTVNSLWNDNLYPGEVLYYVKSTNQSSTGTTSQKAFTQSDIDLMARVVYAESRGEPYKGQVAVAAVIINRLNNPNFPKTVYEIVYQPWAFSSTIDGQIYLTPDSIAYKAVYDAINGYDPSYGALFFYNPALSTSTWIFTRQETVRIGNHIFAK</sequence>
<protein>
    <submittedName>
        <fullName evidence="2">Cell wall hydrolase SleB</fullName>
    </submittedName>
</protein>
<dbReference type="OrthoDB" id="9785345at2"/>
<dbReference type="eggNOG" id="COG3773">
    <property type="taxonomic scope" value="Bacteria"/>
</dbReference>
<dbReference type="InterPro" id="IPR042047">
    <property type="entry name" value="SleB_dom1"/>
</dbReference>
<accession>C8VXS1</accession>
<dbReference type="CDD" id="cd00118">
    <property type="entry name" value="LysM"/>
    <property type="match status" value="1"/>
</dbReference>
<dbReference type="PANTHER" id="PTHR33734">
    <property type="entry name" value="LYSM DOMAIN-CONTAINING GPI-ANCHORED PROTEIN 2"/>
    <property type="match status" value="1"/>
</dbReference>
<dbReference type="HOGENOM" id="CLU_053345_1_2_9"/>
<dbReference type="Proteomes" id="UP000002217">
    <property type="component" value="Chromosome"/>
</dbReference>
<dbReference type="PANTHER" id="PTHR33734:SF22">
    <property type="entry name" value="MEMBRANE-BOUND LYTIC MUREIN TRANSGLYCOSYLASE D"/>
    <property type="match status" value="1"/>
</dbReference>
<proteinExistence type="predicted"/>
<dbReference type="EMBL" id="CP001720">
    <property type="protein sequence ID" value="ACV62727.1"/>
    <property type="molecule type" value="Genomic_DNA"/>
</dbReference>
<dbReference type="PROSITE" id="PS51782">
    <property type="entry name" value="LYSM"/>
    <property type="match status" value="1"/>
</dbReference>
<keyword evidence="2" id="KW-0378">Hydrolase</keyword>
<dbReference type="AlphaFoldDB" id="C8VXS1"/>
<dbReference type="InterPro" id="IPR018392">
    <property type="entry name" value="LysM"/>
</dbReference>
<evidence type="ECO:0000259" key="1">
    <source>
        <dbReference type="PROSITE" id="PS51782"/>
    </source>
</evidence>
<dbReference type="Gene3D" id="1.10.10.2520">
    <property type="entry name" value="Cell wall hydrolase SleB, domain 1"/>
    <property type="match status" value="1"/>
</dbReference>
<dbReference type="Pfam" id="PF07486">
    <property type="entry name" value="Hydrolase_2"/>
    <property type="match status" value="1"/>
</dbReference>
<dbReference type="Gene3D" id="6.20.240.60">
    <property type="match status" value="1"/>
</dbReference>
<dbReference type="GO" id="GO:0016787">
    <property type="term" value="F:hydrolase activity"/>
    <property type="evidence" value="ECO:0007669"/>
    <property type="project" value="UniProtKB-KW"/>
</dbReference>
<dbReference type="InterPro" id="IPR036779">
    <property type="entry name" value="LysM_dom_sf"/>
</dbReference>
<evidence type="ECO:0000313" key="2">
    <source>
        <dbReference type="EMBL" id="ACV62727.1"/>
    </source>
</evidence>
<dbReference type="SMART" id="SM00257">
    <property type="entry name" value="LysM"/>
    <property type="match status" value="1"/>
</dbReference>
<keyword evidence="3" id="KW-1185">Reference proteome</keyword>
<dbReference type="InterPro" id="IPR011105">
    <property type="entry name" value="Cell_wall_hydrolase_SleB"/>
</dbReference>
<dbReference type="RefSeq" id="WP_015757433.1">
    <property type="nucleotide sequence ID" value="NC_013216.1"/>
</dbReference>
<name>C8VXS1_DESAS</name>
<dbReference type="Gene3D" id="3.10.350.10">
    <property type="entry name" value="LysM domain"/>
    <property type="match status" value="1"/>
</dbReference>
<dbReference type="KEGG" id="dae:Dtox_1881"/>
<reference evidence="2 3" key="1">
    <citation type="journal article" date="2009" name="Stand. Genomic Sci.">
        <title>Complete genome sequence of Desulfotomaculum acetoxidans type strain (5575).</title>
        <authorList>
            <person name="Spring S."/>
            <person name="Lapidus A."/>
            <person name="Schroder M."/>
            <person name="Gleim D."/>
            <person name="Sims D."/>
            <person name="Meincke L."/>
            <person name="Glavina Del Rio T."/>
            <person name="Tice H."/>
            <person name="Copeland A."/>
            <person name="Cheng J.F."/>
            <person name="Lucas S."/>
            <person name="Chen F."/>
            <person name="Nolan M."/>
            <person name="Bruce D."/>
            <person name="Goodwin L."/>
            <person name="Pitluck S."/>
            <person name="Ivanova N."/>
            <person name="Mavromatis K."/>
            <person name="Mikhailova N."/>
            <person name="Pati A."/>
            <person name="Chen A."/>
            <person name="Palaniappan K."/>
            <person name="Land M."/>
            <person name="Hauser L."/>
            <person name="Chang Y.J."/>
            <person name="Jeffries C.D."/>
            <person name="Chain P."/>
            <person name="Saunders E."/>
            <person name="Brettin T."/>
            <person name="Detter J.C."/>
            <person name="Goker M."/>
            <person name="Bristow J."/>
            <person name="Eisen J.A."/>
            <person name="Markowitz V."/>
            <person name="Hugenholtz P."/>
            <person name="Kyrpides N.C."/>
            <person name="Klenk H.P."/>
            <person name="Han C."/>
        </authorList>
    </citation>
    <scope>NUCLEOTIDE SEQUENCE [LARGE SCALE GENOMIC DNA]</scope>
    <source>
        <strain evidence="3">ATCC 49208 / DSM 771 / VKM B-1644</strain>
    </source>
</reference>
<dbReference type="GO" id="GO:0008932">
    <property type="term" value="F:lytic endotransglycosylase activity"/>
    <property type="evidence" value="ECO:0007669"/>
    <property type="project" value="TreeGrafter"/>
</dbReference>
<feature type="domain" description="LysM" evidence="1">
    <location>
        <begin position="65"/>
        <end position="108"/>
    </location>
</feature>